<feature type="region of interest" description="Disordered" evidence="1">
    <location>
        <begin position="717"/>
        <end position="740"/>
    </location>
</feature>
<reference evidence="3" key="2">
    <citation type="submission" date="2015-01" db="EMBL/GenBank/DDBJ databases">
        <title>Evolutionary Origins and Diversification of the Mycorrhizal Mutualists.</title>
        <authorList>
            <consortium name="DOE Joint Genome Institute"/>
            <consortium name="Mycorrhizal Genomics Consortium"/>
            <person name="Kohler A."/>
            <person name="Kuo A."/>
            <person name="Nagy L.G."/>
            <person name="Floudas D."/>
            <person name="Copeland A."/>
            <person name="Barry K.W."/>
            <person name="Cichocki N."/>
            <person name="Veneault-Fourrey C."/>
            <person name="LaButti K."/>
            <person name="Lindquist E.A."/>
            <person name="Lipzen A."/>
            <person name="Lundell T."/>
            <person name="Morin E."/>
            <person name="Murat C."/>
            <person name="Riley R."/>
            <person name="Ohm R."/>
            <person name="Sun H."/>
            <person name="Tunlid A."/>
            <person name="Henrissat B."/>
            <person name="Grigoriev I.V."/>
            <person name="Hibbett D.S."/>
            <person name="Martin F."/>
        </authorList>
    </citation>
    <scope>NUCLEOTIDE SEQUENCE [LARGE SCALE GENOMIC DNA]</scope>
    <source>
        <strain evidence="3">h7</strain>
    </source>
</reference>
<sequence>MPAPTAFLAPYPPNLFHIAESQALSGSSASFSSTSSATSAFFDRLSRASSASAYLTDLTPPITPSHSNLDNERKQGDQQSKPPKHDSGAQQESTPKDSRHHLVRSILRSDDDLGYRSDAELEGADFDAVDALRTRLRRSKQTLNSRRALKIMEMRDTPLSSMDDDDDDENDALLGTASPPMDVEGNPVEDWSGDFELRNSQAQLNASPGISELQRDNHDGSATHIWPTQPYVECDDSIHEPLLENLCSPNLPPKPTIQAMDLDWECSPYSLGSAASSPSSICHLLGSPLQIDATGTMSSPAIYNSSIIGSHSPSQSPLATISNLMFSSRIRHVPGALTGDDLPVADLMRLEVSAAQTQAESTPSRLRLPVGLGFEMPSPTSQISITVLHPHQYEAHEGLSPSASDGENLIDLDSPGFSHYDQLSEISLDIPLDGDLVEDKENAQLMSPLGVGEIRMEVVEEKIISNERSDNAGREFAGLGLGGLAGASLQSSGSISRLFLVPSPSAGKLSGDRAMESSSFNNMFDEQYCSPGIKDRSESMSYSGIIPRSALLESVHARDFNLDHMSVSPLQTEFLLPLPHEDQLPENIPDAFSDDNVSAKKSPGIEQPPALLEEKIPLCPSQRVVPTSRLGLVGSKVLKLPSRFSSVYGCRSPTETSPMLLTPENDPRSPCSPTEDYFSLEKRNSQGQNAEDVNSQDQEPLASTSLPVISSVVADQECPEERASDPILRPSKSAEGLGMGLPSNVANQHRGYENMTSAEGCMDLNKLACTSSPHEDLAADSSFEGSKDSVGSARFAKRRLYDIPEFLTPPIVHETTAPAPTPSSSRLLNTAWASLGLFNRLSSSRSNHSWISSDSASRGCGLPTSSSTREGDRSPLHVNTDLCPPLKMSTSTLPLPPTPPAQKVRLWMSRSPISGSSLSVLNSNLSPVEACSTSGGTSPAVVEHTQVPRGLGIFRRNNSSQSPKVGKVNRFKPVIRKLQLLF</sequence>
<feature type="region of interest" description="Disordered" evidence="1">
    <location>
        <begin position="849"/>
        <end position="882"/>
    </location>
</feature>
<evidence type="ECO:0000313" key="2">
    <source>
        <dbReference type="EMBL" id="KIM39350.1"/>
    </source>
</evidence>
<feature type="compositionally biased region" description="Polar residues" evidence="1">
    <location>
        <begin position="685"/>
        <end position="703"/>
    </location>
</feature>
<feature type="compositionally biased region" description="Acidic residues" evidence="1">
    <location>
        <begin position="162"/>
        <end position="171"/>
    </location>
</feature>
<dbReference type="OrthoDB" id="3060630at2759"/>
<name>A0A0C3BRN1_HEBCY</name>
<dbReference type="AlphaFoldDB" id="A0A0C3BRN1"/>
<organism evidence="2 3">
    <name type="scientific">Hebeloma cylindrosporum</name>
    <dbReference type="NCBI Taxonomy" id="76867"/>
    <lineage>
        <taxon>Eukaryota</taxon>
        <taxon>Fungi</taxon>
        <taxon>Dikarya</taxon>
        <taxon>Basidiomycota</taxon>
        <taxon>Agaricomycotina</taxon>
        <taxon>Agaricomycetes</taxon>
        <taxon>Agaricomycetidae</taxon>
        <taxon>Agaricales</taxon>
        <taxon>Agaricineae</taxon>
        <taxon>Hymenogastraceae</taxon>
        <taxon>Hebeloma</taxon>
    </lineage>
</organism>
<feature type="region of interest" description="Disordered" evidence="1">
    <location>
        <begin position="56"/>
        <end position="101"/>
    </location>
</feature>
<reference evidence="2 3" key="1">
    <citation type="submission" date="2014-04" db="EMBL/GenBank/DDBJ databases">
        <authorList>
            <consortium name="DOE Joint Genome Institute"/>
            <person name="Kuo A."/>
            <person name="Gay G."/>
            <person name="Dore J."/>
            <person name="Kohler A."/>
            <person name="Nagy L.G."/>
            <person name="Floudas D."/>
            <person name="Copeland A."/>
            <person name="Barry K.W."/>
            <person name="Cichocki N."/>
            <person name="Veneault-Fourrey C."/>
            <person name="LaButti K."/>
            <person name="Lindquist E.A."/>
            <person name="Lipzen A."/>
            <person name="Lundell T."/>
            <person name="Morin E."/>
            <person name="Murat C."/>
            <person name="Sun H."/>
            <person name="Tunlid A."/>
            <person name="Henrissat B."/>
            <person name="Grigoriev I.V."/>
            <person name="Hibbett D.S."/>
            <person name="Martin F."/>
            <person name="Nordberg H.P."/>
            <person name="Cantor M.N."/>
            <person name="Hua S.X."/>
        </authorList>
    </citation>
    <scope>NUCLEOTIDE SEQUENCE [LARGE SCALE GENOMIC DNA]</scope>
    <source>
        <strain evidence="3">h7</strain>
    </source>
</reference>
<evidence type="ECO:0000256" key="1">
    <source>
        <dbReference type="SAM" id="MobiDB-lite"/>
    </source>
</evidence>
<dbReference type="Proteomes" id="UP000053424">
    <property type="component" value="Unassembled WGS sequence"/>
</dbReference>
<protein>
    <submittedName>
        <fullName evidence="2">Uncharacterized protein</fullName>
    </submittedName>
</protein>
<proteinExistence type="predicted"/>
<keyword evidence="3" id="KW-1185">Reference proteome</keyword>
<gene>
    <name evidence="2" type="ORF">M413DRAFT_447283</name>
</gene>
<accession>A0A0C3BRN1</accession>
<feature type="region of interest" description="Disordered" evidence="1">
    <location>
        <begin position="147"/>
        <end position="171"/>
    </location>
</feature>
<evidence type="ECO:0000313" key="3">
    <source>
        <dbReference type="Proteomes" id="UP000053424"/>
    </source>
</evidence>
<feature type="region of interest" description="Disordered" evidence="1">
    <location>
        <begin position="651"/>
        <end position="703"/>
    </location>
</feature>
<dbReference type="EMBL" id="KN831786">
    <property type="protein sequence ID" value="KIM39350.1"/>
    <property type="molecule type" value="Genomic_DNA"/>
</dbReference>
<dbReference type="HOGENOM" id="CLU_303271_0_0_1"/>